<dbReference type="InterPro" id="IPR050721">
    <property type="entry name" value="Trk_Ktr_HKT_K-transport"/>
</dbReference>
<dbReference type="SUPFAM" id="SSF81324">
    <property type="entry name" value="Voltage-gated potassium channels"/>
    <property type="match status" value="1"/>
</dbReference>
<feature type="transmembrane region" description="Helical" evidence="8">
    <location>
        <begin position="7"/>
        <end position="27"/>
    </location>
</feature>
<dbReference type="InterPro" id="IPR013099">
    <property type="entry name" value="K_chnl_dom"/>
</dbReference>
<gene>
    <name evidence="11" type="ORF">JH146_0417</name>
</gene>
<keyword evidence="5" id="KW-0406">Ion transport</keyword>
<dbReference type="SUPFAM" id="SSF51735">
    <property type="entry name" value="NAD(P)-binding Rossmann-fold domains"/>
    <property type="match status" value="1"/>
</dbReference>
<evidence type="ECO:0000313" key="12">
    <source>
        <dbReference type="Proteomes" id="UP000028781"/>
    </source>
</evidence>
<dbReference type="Gene3D" id="3.30.70.1450">
    <property type="entry name" value="Regulator of K+ conductance, C-terminal domain"/>
    <property type="match status" value="1"/>
</dbReference>
<evidence type="ECO:0000259" key="9">
    <source>
        <dbReference type="PROSITE" id="PS51201"/>
    </source>
</evidence>
<dbReference type="GeneID" id="24891014"/>
<dbReference type="Pfam" id="PF02254">
    <property type="entry name" value="TrkA_N"/>
    <property type="match status" value="1"/>
</dbReference>
<evidence type="ECO:0000256" key="2">
    <source>
        <dbReference type="ARBA" id="ARBA00022448"/>
    </source>
</evidence>
<organism evidence="11 12">
    <name type="scientific">Methanocaldococcus bathoardescens</name>
    <dbReference type="NCBI Taxonomy" id="1301915"/>
    <lineage>
        <taxon>Archaea</taxon>
        <taxon>Methanobacteriati</taxon>
        <taxon>Methanobacteriota</taxon>
        <taxon>Methanomada group</taxon>
        <taxon>Methanococci</taxon>
        <taxon>Methanococcales</taxon>
        <taxon>Methanocaldococcaceae</taxon>
        <taxon>Methanocaldococcus</taxon>
    </lineage>
</organism>
<keyword evidence="2" id="KW-0813">Transport</keyword>
<dbReference type="AlphaFoldDB" id="A0A076LEN7"/>
<dbReference type="InterPro" id="IPR003280">
    <property type="entry name" value="2pore_dom_K_chnl"/>
</dbReference>
<dbReference type="Pfam" id="PF07885">
    <property type="entry name" value="Ion_trans_2"/>
    <property type="match status" value="1"/>
</dbReference>
<feature type="domain" description="RCK C-terminal" evidence="10">
    <location>
        <begin position="246"/>
        <end position="331"/>
    </location>
</feature>
<dbReference type="Pfam" id="PF02080">
    <property type="entry name" value="TrkA_C"/>
    <property type="match status" value="1"/>
</dbReference>
<dbReference type="OrthoDB" id="43518at2157"/>
<feature type="domain" description="RCK N-terminal" evidence="9">
    <location>
        <begin position="107"/>
        <end position="229"/>
    </location>
</feature>
<evidence type="ECO:0000256" key="3">
    <source>
        <dbReference type="ARBA" id="ARBA00022692"/>
    </source>
</evidence>
<dbReference type="GO" id="GO:0005886">
    <property type="term" value="C:plasma membrane"/>
    <property type="evidence" value="ECO:0007669"/>
    <property type="project" value="UniProtKB-SubCell"/>
</dbReference>
<dbReference type="InterPro" id="IPR003148">
    <property type="entry name" value="RCK_N"/>
</dbReference>
<evidence type="ECO:0000256" key="5">
    <source>
        <dbReference type="ARBA" id="ARBA00023065"/>
    </source>
</evidence>
<evidence type="ECO:0000256" key="8">
    <source>
        <dbReference type="SAM" id="Phobius"/>
    </source>
</evidence>
<protein>
    <submittedName>
        <fullName evidence="11">Potassium channel protein</fullName>
    </submittedName>
</protein>
<keyword evidence="6 8" id="KW-0472">Membrane</keyword>
<evidence type="ECO:0000256" key="7">
    <source>
        <dbReference type="ARBA" id="ARBA00023303"/>
    </source>
</evidence>
<dbReference type="PANTHER" id="PTHR43833:SF13">
    <property type="entry name" value="POTASSIUM CHANNEL PROTEIN 2-RELATED"/>
    <property type="match status" value="1"/>
</dbReference>
<dbReference type="InterPro" id="IPR036721">
    <property type="entry name" value="RCK_C_sf"/>
</dbReference>
<dbReference type="RefSeq" id="WP_048201455.1">
    <property type="nucleotide sequence ID" value="NZ_CP009149.1"/>
</dbReference>
<keyword evidence="3 8" id="KW-0812">Transmembrane</keyword>
<keyword evidence="7 11" id="KW-0407">Ion channel</keyword>
<dbReference type="Proteomes" id="UP000028781">
    <property type="component" value="Chromosome"/>
</dbReference>
<evidence type="ECO:0000256" key="6">
    <source>
        <dbReference type="ARBA" id="ARBA00023136"/>
    </source>
</evidence>
<evidence type="ECO:0000256" key="4">
    <source>
        <dbReference type="ARBA" id="ARBA00022989"/>
    </source>
</evidence>
<dbReference type="SUPFAM" id="SSF116726">
    <property type="entry name" value="TrkA C-terminal domain-like"/>
    <property type="match status" value="1"/>
</dbReference>
<comment type="subcellular location">
    <subcellularLocation>
        <location evidence="1">Cell membrane</location>
        <topology evidence="1">Multi-pass membrane protein</topology>
    </subcellularLocation>
</comment>
<reference evidence="11 12" key="1">
    <citation type="journal article" date="2015" name="Int. J. Syst. Evol. Microbiol.">
        <title>M ethanocaldococcus bathoardescens sp. nov., a hyperthermophilic methanogen isolated from a volcanically active deep-sea hydrothermal vent.</title>
        <authorList>
            <person name="Stewart L.C."/>
            <person name="Jung J.H."/>
            <person name="Kim Y.T."/>
            <person name="Kwon S.W."/>
            <person name="Park C.S."/>
            <person name="Holden J.F."/>
        </authorList>
    </citation>
    <scope>NUCLEOTIDE SEQUENCE [LARGE SCALE GENOMIC DNA]</scope>
    <source>
        <strain evidence="11 12">JH146</strain>
    </source>
</reference>
<dbReference type="InterPro" id="IPR036291">
    <property type="entry name" value="NAD(P)-bd_dom_sf"/>
</dbReference>
<keyword evidence="4 8" id="KW-1133">Transmembrane helix</keyword>
<evidence type="ECO:0000256" key="1">
    <source>
        <dbReference type="ARBA" id="ARBA00004651"/>
    </source>
</evidence>
<dbReference type="InterPro" id="IPR006037">
    <property type="entry name" value="RCK_C"/>
</dbReference>
<dbReference type="HOGENOM" id="CLU_050982_0_1_2"/>
<evidence type="ECO:0000313" key="11">
    <source>
        <dbReference type="EMBL" id="AIJ05267.1"/>
    </source>
</evidence>
<evidence type="ECO:0000259" key="10">
    <source>
        <dbReference type="PROSITE" id="PS51202"/>
    </source>
</evidence>
<feature type="transmembrane region" description="Helical" evidence="8">
    <location>
        <begin position="33"/>
        <end position="52"/>
    </location>
</feature>
<dbReference type="PRINTS" id="PR01333">
    <property type="entry name" value="2POREKCHANEL"/>
</dbReference>
<sequence>METYEKIELGVIVIILLILIEAVILMTVEGWDFFTAFYAAVVTISTVGYGDYTPKTFIGKLSIIIYIFAGVGAVAYTMGNVAGFFIEGHFRKYFRLRKMMDKIKKLNDHYIICGYGRLGKVIVEELKKCGIPFVIIDSNEKILEEALEKDPNLICIVGDATSDDILKKAKIEKAKGLISVVTSDAENVFITLSAKKLNPNIYIVAKAEKPSTLDKLIKAGADRAVCPYIVGGMEIARIAINPDVVEFIHSLVATEEDMEVRRYIVKNKELDNKLLKDSSIREKTGATILAIKKGDKMITSPPPDTIINIGDIIYAFGTKEQLEKLKKYVEG</sequence>
<proteinExistence type="predicted"/>
<feature type="transmembrane region" description="Helical" evidence="8">
    <location>
        <begin position="64"/>
        <end position="86"/>
    </location>
</feature>
<dbReference type="EMBL" id="CP009149">
    <property type="protein sequence ID" value="AIJ05267.1"/>
    <property type="molecule type" value="Genomic_DNA"/>
</dbReference>
<accession>A0A076LEN7</accession>
<keyword evidence="12" id="KW-1185">Reference proteome</keyword>
<dbReference type="Gene3D" id="1.10.287.70">
    <property type="match status" value="1"/>
</dbReference>
<name>A0A076LEN7_9EURY</name>
<dbReference type="KEGG" id="mjh:JH146_0417"/>
<dbReference type="GO" id="GO:0005267">
    <property type="term" value="F:potassium channel activity"/>
    <property type="evidence" value="ECO:0007669"/>
    <property type="project" value="InterPro"/>
</dbReference>
<dbReference type="PROSITE" id="PS51202">
    <property type="entry name" value="RCK_C"/>
    <property type="match status" value="1"/>
</dbReference>
<dbReference type="STRING" id="1301915.JH146_0417"/>
<dbReference type="PANTHER" id="PTHR43833">
    <property type="entry name" value="POTASSIUM CHANNEL PROTEIN 2-RELATED-RELATED"/>
    <property type="match status" value="1"/>
</dbReference>
<dbReference type="PROSITE" id="PS51201">
    <property type="entry name" value="RCK_N"/>
    <property type="match status" value="1"/>
</dbReference>
<dbReference type="Gene3D" id="3.40.50.720">
    <property type="entry name" value="NAD(P)-binding Rossmann-like Domain"/>
    <property type="match status" value="1"/>
</dbReference>